<dbReference type="InterPro" id="IPR003593">
    <property type="entry name" value="AAA+_ATPase"/>
</dbReference>
<dbReference type="SUPFAM" id="SSF56784">
    <property type="entry name" value="HAD-like"/>
    <property type="match status" value="1"/>
</dbReference>
<evidence type="ECO:0000313" key="2">
    <source>
        <dbReference type="EMBL" id="KYC36494.1"/>
    </source>
</evidence>
<dbReference type="Proteomes" id="UP000076925">
    <property type="component" value="Unassembled WGS sequence"/>
</dbReference>
<dbReference type="PANTHER" id="PTHR10000:SF8">
    <property type="entry name" value="HAD SUPERFAMILY HYDROLASE-LIKE, TYPE 3"/>
    <property type="match status" value="1"/>
</dbReference>
<sequence length="570" mass="62827">MRYFALATDYDGTLAADGRVSDETIAALKRLRLSGRKLILVTGRELEDLQGVFSELDLFDCVVAENGALLYSPASRQEKPLGSKPPDEFIKALRDRKVEPLSVGRVIVATWHPNETTVLQTIRDLGLELQVIFNKGAVMVLPSGLNKAAGLTAALDEMKLSPHNVVGVGDAENDHAFLELCECSVAVANALPMVKERVDFVTKNSRGAGVVELIDRLLASDLAEVDTQREKHNILLGTKEDGSHVNMKAYGASLLLAGTSGGGKSTLATAILERIAEQNYQFCIIDPEGDYENFEDAVILGDANRAPRIQEILDLLEQPHQNIIINLLGIALADRPAFFAEVLPQLQELRARTGRPHWIVADEAHHLMPASWNPASLTLPQELDCMMFITVHPDQVAPAALSLVDAMITVGLSPEKNIEQFCSVVGHCPPQLAPQKLEPGEAIAWFRESKTEPFRFRITPGSTERRRHVRKYAQGQLGEDKSFYFIGPEGKLNLRAQNLILFTQIAEGVDDETWLYHLHEGDYSRWFQEAIKDDSLAEEAEKIEKSANGSASESRAAIKAAIEQRYTLPA</sequence>
<keyword evidence="3" id="KW-1185">Reference proteome</keyword>
<dbReference type="PANTHER" id="PTHR10000">
    <property type="entry name" value="PHOSPHOSERINE PHOSPHATASE"/>
    <property type="match status" value="1"/>
</dbReference>
<dbReference type="Pfam" id="PF08282">
    <property type="entry name" value="Hydrolase_3"/>
    <property type="match status" value="2"/>
</dbReference>
<dbReference type="GO" id="GO:0005829">
    <property type="term" value="C:cytosol"/>
    <property type="evidence" value="ECO:0007669"/>
    <property type="project" value="TreeGrafter"/>
</dbReference>
<dbReference type="SUPFAM" id="SSF52540">
    <property type="entry name" value="P-loop containing nucleoside triphosphate hydrolases"/>
    <property type="match status" value="1"/>
</dbReference>
<reference evidence="2 3" key="1">
    <citation type="journal article" date="2013" name="Genome Biol. Evol.">
        <title>Genomes of Stigonematalean cyanobacteria (subsection V) and the evolution of oxygenic photosynthesis from prokaryotes to plastids.</title>
        <authorList>
            <person name="Dagan T."/>
            <person name="Roettger M."/>
            <person name="Stucken K."/>
            <person name="Landan G."/>
            <person name="Koch R."/>
            <person name="Major P."/>
            <person name="Gould S.B."/>
            <person name="Goremykin V.V."/>
            <person name="Rippka R."/>
            <person name="Tandeau de Marsac N."/>
            <person name="Gugger M."/>
            <person name="Lockhart P.J."/>
            <person name="Allen J.F."/>
            <person name="Brune I."/>
            <person name="Maus I."/>
            <person name="Puhler A."/>
            <person name="Martin W.F."/>
        </authorList>
    </citation>
    <scope>NUCLEOTIDE SEQUENCE [LARGE SCALE GENOMIC DNA]</scope>
    <source>
        <strain evidence="2 3">PCC 7110</strain>
    </source>
</reference>
<name>A0A139WVP7_9CYAN</name>
<dbReference type="Gene3D" id="3.40.50.300">
    <property type="entry name" value="P-loop containing nucleotide triphosphate hydrolases"/>
    <property type="match status" value="1"/>
</dbReference>
<organism evidence="2 3">
    <name type="scientific">Scytonema hofmannii PCC 7110</name>
    <dbReference type="NCBI Taxonomy" id="128403"/>
    <lineage>
        <taxon>Bacteria</taxon>
        <taxon>Bacillati</taxon>
        <taxon>Cyanobacteriota</taxon>
        <taxon>Cyanophyceae</taxon>
        <taxon>Nostocales</taxon>
        <taxon>Scytonemataceae</taxon>
        <taxon>Scytonema</taxon>
    </lineage>
</organism>
<dbReference type="EMBL" id="ANNX02000047">
    <property type="protein sequence ID" value="KYC36494.1"/>
    <property type="molecule type" value="Genomic_DNA"/>
</dbReference>
<dbReference type="InterPro" id="IPR027417">
    <property type="entry name" value="P-loop_NTPase"/>
</dbReference>
<dbReference type="Gene3D" id="3.40.50.1000">
    <property type="entry name" value="HAD superfamily/HAD-like"/>
    <property type="match status" value="1"/>
</dbReference>
<dbReference type="STRING" id="128403.WA1_43150"/>
<dbReference type="InterPro" id="IPR002789">
    <property type="entry name" value="HerA_central"/>
</dbReference>
<dbReference type="Pfam" id="PF01935">
    <property type="entry name" value="DUF87"/>
    <property type="match status" value="1"/>
</dbReference>
<evidence type="ECO:0000259" key="1">
    <source>
        <dbReference type="SMART" id="SM00382"/>
    </source>
</evidence>
<dbReference type="InterPro" id="IPR023214">
    <property type="entry name" value="HAD_sf"/>
</dbReference>
<accession>A0A139WVP7</accession>
<dbReference type="GO" id="GO:0016791">
    <property type="term" value="F:phosphatase activity"/>
    <property type="evidence" value="ECO:0007669"/>
    <property type="project" value="TreeGrafter"/>
</dbReference>
<dbReference type="Gene3D" id="3.90.1070.10">
    <property type="match status" value="1"/>
</dbReference>
<gene>
    <name evidence="2" type="ORF">WA1_43150</name>
</gene>
<protein>
    <submittedName>
        <fullName evidence="2">Phosphoglycolate phosphatase</fullName>
    </submittedName>
</protein>
<dbReference type="SMART" id="SM00382">
    <property type="entry name" value="AAA"/>
    <property type="match status" value="1"/>
</dbReference>
<dbReference type="InterPro" id="IPR036412">
    <property type="entry name" value="HAD-like_sf"/>
</dbReference>
<evidence type="ECO:0000313" key="3">
    <source>
        <dbReference type="Proteomes" id="UP000076925"/>
    </source>
</evidence>
<dbReference type="InterPro" id="IPR006379">
    <property type="entry name" value="HAD-SF_hydro_IIB"/>
</dbReference>
<dbReference type="RefSeq" id="WP_017748236.1">
    <property type="nucleotide sequence ID" value="NZ_KQ976354.1"/>
</dbReference>
<proteinExistence type="predicted"/>
<comment type="caution">
    <text evidence="2">The sequence shown here is derived from an EMBL/GenBank/DDBJ whole genome shotgun (WGS) entry which is preliminary data.</text>
</comment>
<dbReference type="OrthoDB" id="9768060at2"/>
<dbReference type="GO" id="GO:0000287">
    <property type="term" value="F:magnesium ion binding"/>
    <property type="evidence" value="ECO:0007669"/>
    <property type="project" value="TreeGrafter"/>
</dbReference>
<dbReference type="NCBIfam" id="TIGR01484">
    <property type="entry name" value="HAD-SF-IIB"/>
    <property type="match status" value="1"/>
</dbReference>
<dbReference type="AlphaFoldDB" id="A0A139WVP7"/>
<feature type="domain" description="AAA+ ATPase" evidence="1">
    <location>
        <begin position="250"/>
        <end position="415"/>
    </location>
</feature>